<evidence type="ECO:0000256" key="2">
    <source>
        <dbReference type="ARBA" id="ARBA00022723"/>
    </source>
</evidence>
<dbReference type="PROSITE" id="PS00028">
    <property type="entry name" value="ZINC_FINGER_C2H2_1"/>
    <property type="match status" value="13"/>
</dbReference>
<feature type="domain" description="C2H2-type" evidence="8">
    <location>
        <begin position="266"/>
        <end position="293"/>
    </location>
</feature>
<dbReference type="Pfam" id="PF00096">
    <property type="entry name" value="zf-C2H2"/>
    <property type="match status" value="8"/>
</dbReference>
<dbReference type="RefSeq" id="XP_062702802.1">
    <property type="nucleotide sequence ID" value="XM_062846818.1"/>
</dbReference>
<dbReference type="PANTHER" id="PTHR16515:SF66">
    <property type="entry name" value="C2H2-TYPE DOMAIN-CONTAINING PROTEIN"/>
    <property type="match status" value="1"/>
</dbReference>
<feature type="domain" description="C2H2-type" evidence="8">
    <location>
        <begin position="466"/>
        <end position="494"/>
    </location>
</feature>
<evidence type="ECO:0000256" key="5">
    <source>
        <dbReference type="ARBA" id="ARBA00022833"/>
    </source>
</evidence>
<comment type="subcellular location">
    <subcellularLocation>
        <location evidence="1">Nucleus</location>
    </subcellularLocation>
</comment>
<accession>A0ABM1XTT8</accession>
<reference evidence="9" key="2">
    <citation type="submission" date="2025-05" db="UniProtKB">
        <authorList>
            <consortium name="EnsemblMetazoa"/>
        </authorList>
    </citation>
    <scope>IDENTIFICATION</scope>
    <source>
        <strain evidence="9">Foshan</strain>
    </source>
</reference>
<dbReference type="SUPFAM" id="SSF57667">
    <property type="entry name" value="beta-beta-alpha zinc fingers"/>
    <property type="match status" value="8"/>
</dbReference>
<evidence type="ECO:0000313" key="9">
    <source>
        <dbReference type="EnsemblMetazoa" id="AALFPA23_002786.P2806"/>
    </source>
</evidence>
<dbReference type="InterPro" id="IPR036236">
    <property type="entry name" value="Znf_C2H2_sf"/>
</dbReference>
<feature type="domain" description="C2H2-type" evidence="8">
    <location>
        <begin position="202"/>
        <end position="230"/>
    </location>
</feature>
<organism evidence="9 10">
    <name type="scientific">Aedes albopictus</name>
    <name type="common">Asian tiger mosquito</name>
    <name type="synonym">Stegomyia albopicta</name>
    <dbReference type="NCBI Taxonomy" id="7160"/>
    <lineage>
        <taxon>Eukaryota</taxon>
        <taxon>Metazoa</taxon>
        <taxon>Ecdysozoa</taxon>
        <taxon>Arthropoda</taxon>
        <taxon>Hexapoda</taxon>
        <taxon>Insecta</taxon>
        <taxon>Pterygota</taxon>
        <taxon>Neoptera</taxon>
        <taxon>Endopterygota</taxon>
        <taxon>Diptera</taxon>
        <taxon>Nematocera</taxon>
        <taxon>Culicoidea</taxon>
        <taxon>Culicidae</taxon>
        <taxon>Culicinae</taxon>
        <taxon>Aedini</taxon>
        <taxon>Aedes</taxon>
        <taxon>Stegomyia</taxon>
    </lineage>
</organism>
<protein>
    <recommendedName>
        <fullName evidence="8">C2H2-type domain-containing protein</fullName>
    </recommendedName>
</protein>
<dbReference type="PANTHER" id="PTHR16515">
    <property type="entry name" value="PR DOMAIN ZINC FINGER PROTEIN"/>
    <property type="match status" value="1"/>
</dbReference>
<keyword evidence="3" id="KW-0677">Repeat</keyword>
<feature type="domain" description="C2H2-type" evidence="8">
    <location>
        <begin position="407"/>
        <end position="434"/>
    </location>
</feature>
<dbReference type="Pfam" id="PF13912">
    <property type="entry name" value="zf-C2H2_6"/>
    <property type="match status" value="3"/>
</dbReference>
<keyword evidence="2" id="KW-0479">Metal-binding</keyword>
<feature type="domain" description="C2H2-type" evidence="8">
    <location>
        <begin position="174"/>
        <end position="201"/>
    </location>
</feature>
<dbReference type="SMART" id="SM00355">
    <property type="entry name" value="ZnF_C2H2"/>
    <property type="match status" value="16"/>
</dbReference>
<feature type="domain" description="C2H2-type" evidence="8">
    <location>
        <begin position="145"/>
        <end position="173"/>
    </location>
</feature>
<feature type="domain" description="C2H2-type" evidence="8">
    <location>
        <begin position="294"/>
        <end position="321"/>
    </location>
</feature>
<feature type="domain" description="C2H2-type" evidence="8">
    <location>
        <begin position="322"/>
        <end position="349"/>
    </location>
</feature>
<reference evidence="10" key="1">
    <citation type="journal article" date="2015" name="Proc. Natl. Acad. Sci. U.S.A.">
        <title>Genome sequence of the Asian Tiger mosquito, Aedes albopictus, reveals insights into its biology, genetics, and evolution.</title>
        <authorList>
            <person name="Chen X.G."/>
            <person name="Jiang X."/>
            <person name="Gu J."/>
            <person name="Xu M."/>
            <person name="Wu Y."/>
            <person name="Deng Y."/>
            <person name="Zhang C."/>
            <person name="Bonizzoni M."/>
            <person name="Dermauw W."/>
            <person name="Vontas J."/>
            <person name="Armbruster P."/>
            <person name="Huang X."/>
            <person name="Yang Y."/>
            <person name="Zhang H."/>
            <person name="He W."/>
            <person name="Peng H."/>
            <person name="Liu Y."/>
            <person name="Wu K."/>
            <person name="Chen J."/>
            <person name="Lirakis M."/>
            <person name="Topalis P."/>
            <person name="Van Leeuwen T."/>
            <person name="Hall A.B."/>
            <person name="Jiang X."/>
            <person name="Thorpe C."/>
            <person name="Mueller R.L."/>
            <person name="Sun C."/>
            <person name="Waterhouse R.M."/>
            <person name="Yan G."/>
            <person name="Tu Z.J."/>
            <person name="Fang X."/>
            <person name="James A.A."/>
        </authorList>
    </citation>
    <scope>NUCLEOTIDE SEQUENCE [LARGE SCALE GENOMIC DNA]</scope>
    <source>
        <strain evidence="10">Foshan</strain>
    </source>
</reference>
<dbReference type="Proteomes" id="UP000069940">
    <property type="component" value="Unassembled WGS sequence"/>
</dbReference>
<feature type="domain" description="C2H2-type" evidence="8">
    <location>
        <begin position="350"/>
        <end position="377"/>
    </location>
</feature>
<dbReference type="Gene3D" id="3.30.160.60">
    <property type="entry name" value="Classic Zinc Finger"/>
    <property type="match status" value="13"/>
</dbReference>
<feature type="domain" description="C2H2-type" evidence="8">
    <location>
        <begin position="234"/>
        <end position="261"/>
    </location>
</feature>
<feature type="domain" description="C2H2-type" evidence="8">
    <location>
        <begin position="523"/>
        <end position="550"/>
    </location>
</feature>
<evidence type="ECO:0000259" key="8">
    <source>
        <dbReference type="PROSITE" id="PS50157"/>
    </source>
</evidence>
<dbReference type="InterPro" id="IPR013087">
    <property type="entry name" value="Znf_C2H2_type"/>
</dbReference>
<name>A0ABM1XTT8_AEDAL</name>
<feature type="domain" description="C2H2-type" evidence="8">
    <location>
        <begin position="438"/>
        <end position="465"/>
    </location>
</feature>
<evidence type="ECO:0000256" key="1">
    <source>
        <dbReference type="ARBA" id="ARBA00004123"/>
    </source>
</evidence>
<evidence type="ECO:0000313" key="10">
    <source>
        <dbReference type="Proteomes" id="UP000069940"/>
    </source>
</evidence>
<evidence type="ECO:0000256" key="4">
    <source>
        <dbReference type="ARBA" id="ARBA00022771"/>
    </source>
</evidence>
<dbReference type="Pfam" id="PF13894">
    <property type="entry name" value="zf-C2H2_4"/>
    <property type="match status" value="1"/>
</dbReference>
<dbReference type="PROSITE" id="PS50157">
    <property type="entry name" value="ZINC_FINGER_C2H2_2"/>
    <property type="match status" value="15"/>
</dbReference>
<keyword evidence="4 7" id="KW-0863">Zinc-finger</keyword>
<keyword evidence="6" id="KW-0539">Nucleus</keyword>
<dbReference type="EnsemblMetazoa" id="AALFPA23_002786.R2806">
    <property type="protein sequence ID" value="AALFPA23_002786.P2806"/>
    <property type="gene ID" value="AALFPA23_002786"/>
</dbReference>
<evidence type="ECO:0000256" key="3">
    <source>
        <dbReference type="ARBA" id="ARBA00022737"/>
    </source>
</evidence>
<keyword evidence="5" id="KW-0862">Zinc</keyword>
<evidence type="ECO:0000256" key="6">
    <source>
        <dbReference type="ARBA" id="ARBA00023242"/>
    </source>
</evidence>
<feature type="domain" description="C2H2-type" evidence="8">
    <location>
        <begin position="495"/>
        <end position="522"/>
    </location>
</feature>
<sequence length="863" mass="98864">MSKAAKKGEKFRLNVVTGDTDHDVELVQVDEDTQDATGLNVDSLAEEHAEPSIVATKDGRMIIEMKPGKTCEICSVTFKSAKIFKKHKAECLEKISEFADTLEKEKNAAMVAQPGEEFFKYCNPNPDNPCYCCGEDVSTAHVGHIKCKLCPKSFKAYDYLERHLQAVHSDTSAFGCTQCNAKCPSEKVLNEHMMTHSVGKPFSCLKCGKDFTRKYHLERHLNHSSCGEIPKYLLPCEVCGKEFTRLDNLREHLRYHMGEAKRKRDYQCPHCEKAFYGSSLLNIHIRTHTGEKPFPCDLCTKTFPSTGALRKHRRSHTGERPYRCPECSATFAAKETLNRHRKTHTGVKPHECTICDKKFIQANQLRTHMFHHTGENGFQCDHCEHSFNQKSRLDEHVRFVHLKEAPLSCELCPKTFTRKKDLNRHHNTHSAMKGEKPHECTMCNKKFIQATQLRAHMFHHTGENGFQCDHCEQTFNRKSRLDEHVRFVHLKETPLSCELCPKTFTRREDLHRHHDTHSDVKEYECTQCGKMFGSRQALKMHERTHAIEEPCICSICKHSFIRRDCLIRHIRTRHNGCPEAMSKVPPKKVQSEKQPPEGVLLEIEEVNETTEGDRLGTLPEEADEDEQMLEIDGEVYQITPLEDIQLVKINTRRKDIKKESQPVEEIPLVTPKVEPVPIEIKKVAAKPKRSLSVKPPAPEMVPPEVLPAVESVESVVFSEEVAPPVENEPQKEKKKRKRAAENASIVIPTKIKIEQQDQDDCMPIFLSDAVLKEKVNELLRMLIDEEVLEEFGWPRAPVDRVLSQVIKRCGHKPASVAETGDYTTRMRENTKILFALTMEDDSIRMLLNNHTIDEVIMSVLKSK</sequence>
<feature type="domain" description="C2H2-type" evidence="8">
    <location>
        <begin position="551"/>
        <end position="579"/>
    </location>
</feature>
<evidence type="ECO:0000256" key="7">
    <source>
        <dbReference type="PROSITE-ProRule" id="PRU00042"/>
    </source>
</evidence>
<keyword evidence="10" id="KW-1185">Reference proteome</keyword>
<proteinExistence type="predicted"/>
<dbReference type="Pfam" id="PF12874">
    <property type="entry name" value="zf-met"/>
    <property type="match status" value="1"/>
</dbReference>
<dbReference type="InterPro" id="IPR050331">
    <property type="entry name" value="Zinc_finger"/>
</dbReference>
<feature type="domain" description="C2H2-type" evidence="8">
    <location>
        <begin position="378"/>
        <end position="406"/>
    </location>
</feature>
<dbReference type="GeneID" id="109412595"/>